<dbReference type="Gene3D" id="2.40.70.10">
    <property type="entry name" value="Acid Proteases"/>
    <property type="match status" value="1"/>
</dbReference>
<dbReference type="Pfam" id="PF02023">
    <property type="entry name" value="SCAN"/>
    <property type="match status" value="1"/>
</dbReference>
<dbReference type="InterPro" id="IPR038269">
    <property type="entry name" value="SCAN_sf"/>
</dbReference>
<organism evidence="13 14">
    <name type="scientific">Oryzias latipes</name>
    <name type="common">Japanese rice fish</name>
    <name type="synonym">Japanese killifish</name>
    <dbReference type="NCBI Taxonomy" id="8090"/>
    <lineage>
        <taxon>Eukaryota</taxon>
        <taxon>Metazoa</taxon>
        <taxon>Chordata</taxon>
        <taxon>Craniata</taxon>
        <taxon>Vertebrata</taxon>
        <taxon>Euteleostomi</taxon>
        <taxon>Actinopterygii</taxon>
        <taxon>Neopterygii</taxon>
        <taxon>Teleostei</taxon>
        <taxon>Neoteleostei</taxon>
        <taxon>Acanthomorphata</taxon>
        <taxon>Ovalentaria</taxon>
        <taxon>Atherinomorphae</taxon>
        <taxon>Beloniformes</taxon>
        <taxon>Adrianichthyidae</taxon>
        <taxon>Oryziinae</taxon>
        <taxon>Oryzias</taxon>
    </lineage>
</organism>
<dbReference type="SUPFAM" id="SSF50630">
    <property type="entry name" value="Acid proteases"/>
    <property type="match status" value="1"/>
</dbReference>
<feature type="region of interest" description="Disordered" evidence="9">
    <location>
        <begin position="470"/>
        <end position="489"/>
    </location>
</feature>
<dbReference type="Gene3D" id="4.10.60.10">
    <property type="entry name" value="Zinc finger, CCHC-type"/>
    <property type="match status" value="1"/>
</dbReference>
<dbReference type="CDD" id="cd00303">
    <property type="entry name" value="retropepsin_like"/>
    <property type="match status" value="1"/>
</dbReference>
<dbReference type="InterPro" id="IPR036397">
    <property type="entry name" value="RNaseH_sf"/>
</dbReference>
<dbReference type="Gene3D" id="1.10.4020.10">
    <property type="entry name" value="DNA breaking-rejoining enzymes"/>
    <property type="match status" value="1"/>
</dbReference>
<dbReference type="InterPro" id="IPR041588">
    <property type="entry name" value="Integrase_H2C2"/>
</dbReference>
<name>A0A3P9HAM8_ORYLA</name>
<evidence type="ECO:0000256" key="5">
    <source>
        <dbReference type="ARBA" id="ARBA00022801"/>
    </source>
</evidence>
<dbReference type="CDD" id="cd07936">
    <property type="entry name" value="SCAN"/>
    <property type="match status" value="1"/>
</dbReference>
<dbReference type="FunFam" id="1.10.340.70:FF:000001">
    <property type="entry name" value="Retrovirus-related Pol polyprotein from transposon gypsy-like Protein"/>
    <property type="match status" value="1"/>
</dbReference>
<keyword evidence="5" id="KW-0378">Hydrolase</keyword>
<keyword evidence="8" id="KW-0862">Zinc</keyword>
<dbReference type="SUPFAM" id="SSF53098">
    <property type="entry name" value="Ribonuclease H-like"/>
    <property type="match status" value="1"/>
</dbReference>
<evidence type="ECO:0000313" key="13">
    <source>
        <dbReference type="Ensembl" id="ENSORLP00015004599.1"/>
    </source>
</evidence>
<reference key="1">
    <citation type="journal article" date="2007" name="Nature">
        <title>The medaka draft genome and insights into vertebrate genome evolution.</title>
        <authorList>
            <person name="Kasahara M."/>
            <person name="Naruse K."/>
            <person name="Sasaki S."/>
            <person name="Nakatani Y."/>
            <person name="Qu W."/>
            <person name="Ahsan B."/>
            <person name="Yamada T."/>
            <person name="Nagayasu Y."/>
            <person name="Doi K."/>
            <person name="Kasai Y."/>
            <person name="Jindo T."/>
            <person name="Kobayashi D."/>
            <person name="Shimada A."/>
            <person name="Toyoda A."/>
            <person name="Kuroki Y."/>
            <person name="Fujiyama A."/>
            <person name="Sasaki T."/>
            <person name="Shimizu A."/>
            <person name="Asakawa S."/>
            <person name="Shimizu N."/>
            <person name="Hashimoto S."/>
            <person name="Yang J."/>
            <person name="Lee Y."/>
            <person name="Matsushima K."/>
            <person name="Sugano S."/>
            <person name="Sakaizumi M."/>
            <person name="Narita T."/>
            <person name="Ohishi K."/>
            <person name="Haga S."/>
            <person name="Ohta F."/>
            <person name="Nomoto H."/>
            <person name="Nogata K."/>
            <person name="Morishita T."/>
            <person name="Endo T."/>
            <person name="Shin-I T."/>
            <person name="Takeda H."/>
            <person name="Morishita S."/>
            <person name="Kohara Y."/>
        </authorList>
    </citation>
    <scope>NUCLEOTIDE SEQUENCE [LARGE SCALE GENOMIC DNA]</scope>
    <source>
        <strain>Hd-rR</strain>
    </source>
</reference>
<dbReference type="GO" id="GO:0006508">
    <property type="term" value="P:proteolysis"/>
    <property type="evidence" value="ECO:0007669"/>
    <property type="project" value="InterPro"/>
</dbReference>
<evidence type="ECO:0000256" key="1">
    <source>
        <dbReference type="ARBA" id="ARBA00022679"/>
    </source>
</evidence>
<dbReference type="PANTHER" id="PTHR46888">
    <property type="entry name" value="ZINC KNUCKLE DOMAINCONTAINING PROTEIN-RELATED"/>
    <property type="match status" value="1"/>
</dbReference>
<dbReference type="InterPro" id="IPR036875">
    <property type="entry name" value="Znf_CCHC_sf"/>
</dbReference>
<dbReference type="InterPro" id="IPR001584">
    <property type="entry name" value="Integrase_cat-core"/>
</dbReference>
<dbReference type="AlphaFoldDB" id="A0A3P9HAM8"/>
<dbReference type="GO" id="GO:0003676">
    <property type="term" value="F:nucleic acid binding"/>
    <property type="evidence" value="ECO:0007669"/>
    <property type="project" value="InterPro"/>
</dbReference>
<feature type="domain" description="CCHC-type" evidence="10">
    <location>
        <begin position="306"/>
        <end position="320"/>
    </location>
</feature>
<evidence type="ECO:0000259" key="11">
    <source>
        <dbReference type="PROSITE" id="PS50804"/>
    </source>
</evidence>
<reference evidence="13" key="4">
    <citation type="submission" date="2025-09" db="UniProtKB">
        <authorList>
            <consortium name="Ensembl"/>
        </authorList>
    </citation>
    <scope>IDENTIFICATION</scope>
    <source>
        <strain evidence="13">HSOK</strain>
    </source>
</reference>
<dbReference type="GO" id="GO:0003964">
    <property type="term" value="F:RNA-directed DNA polymerase activity"/>
    <property type="evidence" value="ECO:0007669"/>
    <property type="project" value="UniProtKB-KW"/>
</dbReference>
<dbReference type="InterPro" id="IPR001969">
    <property type="entry name" value="Aspartic_peptidase_AS"/>
</dbReference>
<sequence length="731" mass="81316">MVTLLREFIYAQRSREEMLLGELQGLRTAMEAGRGLPSLSNVEVAASPTGLSLGGPSPLQQPVLQSQPMVPALRKDPKLLPFQSGEDIENYLLRFERVAKTWAWPETEWAYRLVPLLTGKALEAYSAMDEDLSDSYLDLKQALLAKFDISAETYRQRFRSTAVPQGETPTETYHRLKGLYRRWIKPDQCSVEDIGEVIILEQLLRMFPPDVRTWVKEREPTSGLEAAKLATQYVNARRPHVTSTSQRPLRKGHEDSRLEGQRSRNHGTFGNVGATRVEQQATVSRGAVGTNRFGHQAGSSHGEIICYYCQQPGHKASDCPLKKSKLSGYCYVPGNDNLCRQSAPHSSSLYPVKVNGKYVSAILDSGSSLSLVKKGCLSNGVIDYKNKTNIKCVHGDQRSYPTAEVTIAVDGHAFLLQVGVIDQLSVECVLGRDLPVLHDLITQMKPKICAVVTRSQTKAGLEPLPDLHSDLCEGGSKGPRKSRRQRRIDKITGTDSDVKVYPEPVSVDWDIPNDISFLQMSDPSLSWLYKQVENGEGKQGSGSRFLVENDILYATGEPGKRLVVPVSCRPLVLHLAHTIPWAGHLGQQKTYMRLGSRFFWPTMFKDVKQYCSTCPDCQVTSHIKVRQAPLHPLPVIGTPFRRIAMDVVGPLEKSSSGYKYILVICDYATRFPEAFPLRSIKTPKIIGALVQLFSRVGVPDEIITDQATNFTSGTMKQLQKELGIKGIRTTP</sequence>
<evidence type="ECO:0000256" key="4">
    <source>
        <dbReference type="ARBA" id="ARBA00022759"/>
    </source>
</evidence>
<protein>
    <recommendedName>
        <fullName evidence="7">Gypsy retrotransposon integrase-like protein 1</fullName>
    </recommendedName>
</protein>
<keyword evidence="8" id="KW-0863">Zinc-finger</keyword>
<reference evidence="13 14" key="2">
    <citation type="submission" date="2017-04" db="EMBL/GenBank/DDBJ databases">
        <title>CpG methylation of centromeres and impact of large insertions on vertebrate speciation.</title>
        <authorList>
            <person name="Ichikawa K."/>
            <person name="Yoshimura J."/>
            <person name="Morishita S."/>
        </authorList>
    </citation>
    <scope>NUCLEOTIDE SEQUENCE</scope>
    <source>
        <strain evidence="13 14">HSOK</strain>
    </source>
</reference>
<dbReference type="Gene3D" id="3.30.420.10">
    <property type="entry name" value="Ribonuclease H-like superfamily/Ribonuclease H"/>
    <property type="match status" value="1"/>
</dbReference>
<dbReference type="GO" id="GO:0008270">
    <property type="term" value="F:zinc ion binding"/>
    <property type="evidence" value="ECO:0007669"/>
    <property type="project" value="UniProtKB-KW"/>
</dbReference>
<dbReference type="Gene3D" id="1.10.340.70">
    <property type="match status" value="1"/>
</dbReference>
<keyword evidence="1" id="KW-0808">Transferase</keyword>
<keyword evidence="3" id="KW-0540">Nuclease</keyword>
<dbReference type="PANTHER" id="PTHR46888:SF1">
    <property type="entry name" value="RIBONUCLEASE H"/>
    <property type="match status" value="1"/>
</dbReference>
<dbReference type="GO" id="GO:0004519">
    <property type="term" value="F:endonuclease activity"/>
    <property type="evidence" value="ECO:0007669"/>
    <property type="project" value="UniProtKB-KW"/>
</dbReference>
<feature type="compositionally biased region" description="Basic and acidic residues" evidence="9">
    <location>
        <begin position="251"/>
        <end position="262"/>
    </location>
</feature>
<keyword evidence="4" id="KW-0255">Endonuclease</keyword>
<evidence type="ECO:0000256" key="9">
    <source>
        <dbReference type="SAM" id="MobiDB-lite"/>
    </source>
</evidence>
<dbReference type="Ensembl" id="ENSORLT00015007334.1">
    <property type="protein sequence ID" value="ENSORLP00015004599.1"/>
    <property type="gene ID" value="ENSORLG00015005362.1"/>
</dbReference>
<dbReference type="InterPro" id="IPR003309">
    <property type="entry name" value="SCAN_dom"/>
</dbReference>
<evidence type="ECO:0000259" key="12">
    <source>
        <dbReference type="PROSITE" id="PS50994"/>
    </source>
</evidence>
<evidence type="ECO:0000313" key="14">
    <source>
        <dbReference type="Proteomes" id="UP000265200"/>
    </source>
</evidence>
<evidence type="ECO:0000256" key="8">
    <source>
        <dbReference type="PROSITE-ProRule" id="PRU00047"/>
    </source>
</evidence>
<evidence type="ECO:0000259" key="10">
    <source>
        <dbReference type="PROSITE" id="PS50158"/>
    </source>
</evidence>
<keyword evidence="6" id="KW-0695">RNA-directed DNA polymerase</keyword>
<feature type="domain" description="Integrase catalytic" evidence="12">
    <location>
        <begin position="635"/>
        <end position="731"/>
    </location>
</feature>
<dbReference type="InterPro" id="IPR001878">
    <property type="entry name" value="Znf_CCHC"/>
</dbReference>
<dbReference type="PROSITE" id="PS50804">
    <property type="entry name" value="SCAN_BOX"/>
    <property type="match status" value="1"/>
</dbReference>
<dbReference type="Pfam" id="PF17921">
    <property type="entry name" value="Integrase_H2C2"/>
    <property type="match status" value="1"/>
</dbReference>
<dbReference type="PROSITE" id="PS00141">
    <property type="entry name" value="ASP_PROTEASE"/>
    <property type="match status" value="1"/>
</dbReference>
<accession>A0A3P9HAM8</accession>
<dbReference type="Pfam" id="PF00665">
    <property type="entry name" value="rve"/>
    <property type="match status" value="1"/>
</dbReference>
<evidence type="ECO:0000256" key="3">
    <source>
        <dbReference type="ARBA" id="ARBA00022722"/>
    </source>
</evidence>
<dbReference type="GO" id="GO:0015074">
    <property type="term" value="P:DNA integration"/>
    <property type="evidence" value="ECO:0007669"/>
    <property type="project" value="InterPro"/>
</dbReference>
<dbReference type="PROSITE" id="PS50158">
    <property type="entry name" value="ZF_CCHC"/>
    <property type="match status" value="1"/>
</dbReference>
<feature type="domain" description="SCAN box" evidence="11">
    <location>
        <begin position="155"/>
        <end position="229"/>
    </location>
</feature>
<evidence type="ECO:0000256" key="2">
    <source>
        <dbReference type="ARBA" id="ARBA00022695"/>
    </source>
</evidence>
<dbReference type="InterPro" id="IPR021109">
    <property type="entry name" value="Peptidase_aspartic_dom_sf"/>
</dbReference>
<feature type="compositionally biased region" description="Basic residues" evidence="9">
    <location>
        <begin position="478"/>
        <end position="487"/>
    </location>
</feature>
<reference evidence="13" key="3">
    <citation type="submission" date="2025-08" db="UniProtKB">
        <authorList>
            <consortium name="Ensembl"/>
        </authorList>
    </citation>
    <scope>IDENTIFICATION</scope>
    <source>
        <strain evidence="13">HSOK</strain>
    </source>
</reference>
<keyword evidence="8" id="KW-0479">Metal-binding</keyword>
<dbReference type="SMART" id="SM00343">
    <property type="entry name" value="ZnF_C2HC"/>
    <property type="match status" value="1"/>
</dbReference>
<evidence type="ECO:0000256" key="7">
    <source>
        <dbReference type="ARBA" id="ARBA00039658"/>
    </source>
</evidence>
<evidence type="ECO:0000256" key="6">
    <source>
        <dbReference type="ARBA" id="ARBA00022918"/>
    </source>
</evidence>
<dbReference type="Pfam" id="PF00098">
    <property type="entry name" value="zf-CCHC"/>
    <property type="match status" value="1"/>
</dbReference>
<proteinExistence type="predicted"/>
<dbReference type="InterPro" id="IPR012337">
    <property type="entry name" value="RNaseH-like_sf"/>
</dbReference>
<dbReference type="SUPFAM" id="SSF57756">
    <property type="entry name" value="Retrovirus zinc finger-like domains"/>
    <property type="match status" value="1"/>
</dbReference>
<dbReference type="GO" id="GO:0004190">
    <property type="term" value="F:aspartic-type endopeptidase activity"/>
    <property type="evidence" value="ECO:0007669"/>
    <property type="project" value="InterPro"/>
</dbReference>
<dbReference type="SUPFAM" id="SSF47353">
    <property type="entry name" value="Retrovirus capsid dimerization domain-like"/>
    <property type="match status" value="1"/>
</dbReference>
<dbReference type="SMART" id="SM00431">
    <property type="entry name" value="SCAN"/>
    <property type="match status" value="1"/>
</dbReference>
<dbReference type="Proteomes" id="UP000265200">
    <property type="component" value="Chromosome 1"/>
</dbReference>
<feature type="region of interest" description="Disordered" evidence="9">
    <location>
        <begin position="236"/>
        <end position="273"/>
    </location>
</feature>
<dbReference type="PROSITE" id="PS50994">
    <property type="entry name" value="INTEGRASE"/>
    <property type="match status" value="1"/>
</dbReference>
<keyword evidence="2" id="KW-0548">Nucleotidyltransferase</keyword>